<dbReference type="InParanoid" id="Q2GVX4"/>
<evidence type="ECO:0000256" key="1">
    <source>
        <dbReference type="ARBA" id="ARBA00007920"/>
    </source>
</evidence>
<keyword evidence="3" id="KW-0812">Transmembrane</keyword>
<accession>Q2GVX4</accession>
<feature type="region of interest" description="Disordered" evidence="2">
    <location>
        <begin position="268"/>
        <end position="293"/>
    </location>
</feature>
<dbReference type="Pfam" id="PF05057">
    <property type="entry name" value="DUF676"/>
    <property type="match status" value="1"/>
</dbReference>
<dbReference type="PANTHER" id="PTHR46411">
    <property type="entry name" value="FAMILY ATPASE, PUTATIVE-RELATED"/>
    <property type="match status" value="1"/>
</dbReference>
<dbReference type="EMBL" id="CH408033">
    <property type="protein sequence ID" value="EAQ86627.1"/>
    <property type="molecule type" value="Genomic_DNA"/>
</dbReference>
<dbReference type="InterPro" id="IPR027417">
    <property type="entry name" value="P-loop_NTPase"/>
</dbReference>
<reference evidence="7" key="1">
    <citation type="journal article" date="2015" name="Genome Announc.">
        <title>Draft genome sequence of the cellulolytic fungus Chaetomium globosum.</title>
        <authorList>
            <person name="Cuomo C.A."/>
            <person name="Untereiner W.A."/>
            <person name="Ma L.-J."/>
            <person name="Grabherr M."/>
            <person name="Birren B.W."/>
        </authorList>
    </citation>
    <scope>NUCLEOTIDE SEQUENCE [LARGE SCALE GENOMIC DNA]</scope>
    <source>
        <strain evidence="7">ATCC 6205 / CBS 148.51 / DSM 1962 / NBRC 6347 / NRRL 1970</strain>
    </source>
</reference>
<evidence type="ECO:0000259" key="5">
    <source>
        <dbReference type="Pfam" id="PF22942"/>
    </source>
</evidence>
<dbReference type="SUPFAM" id="SSF53474">
    <property type="entry name" value="alpha/beta-Hydrolases"/>
    <property type="match status" value="1"/>
</dbReference>
<dbReference type="Gene3D" id="3.40.50.1820">
    <property type="entry name" value="alpha/beta hydrolase"/>
    <property type="match status" value="1"/>
</dbReference>
<dbReference type="HOGENOM" id="CLU_243369_0_0_1"/>
<feature type="region of interest" description="Disordered" evidence="2">
    <location>
        <begin position="1524"/>
        <end position="1545"/>
    </location>
</feature>
<keyword evidence="3" id="KW-0472">Membrane</keyword>
<dbReference type="Proteomes" id="UP000001056">
    <property type="component" value="Unassembled WGS sequence"/>
</dbReference>
<feature type="compositionally biased region" description="Polar residues" evidence="2">
    <location>
        <begin position="966"/>
        <end position="990"/>
    </location>
</feature>
<feature type="transmembrane region" description="Helical" evidence="3">
    <location>
        <begin position="1485"/>
        <end position="1504"/>
    </location>
</feature>
<feature type="compositionally biased region" description="Gly residues" evidence="2">
    <location>
        <begin position="1161"/>
        <end position="1175"/>
    </location>
</feature>
<dbReference type="Pfam" id="PF22942">
    <property type="entry name" value="DUF7025"/>
    <property type="match status" value="1"/>
</dbReference>
<dbReference type="InterPro" id="IPR029058">
    <property type="entry name" value="AB_hydrolase_fold"/>
</dbReference>
<dbReference type="PANTHER" id="PTHR46411:SF3">
    <property type="entry name" value="AAA+ ATPASE DOMAIN-CONTAINING PROTEIN"/>
    <property type="match status" value="1"/>
</dbReference>
<comment type="similarity">
    <text evidence="1">Belongs to the putative lipase ROG1 family.</text>
</comment>
<dbReference type="SUPFAM" id="SSF52540">
    <property type="entry name" value="P-loop containing nucleoside triphosphate hydrolases"/>
    <property type="match status" value="1"/>
</dbReference>
<dbReference type="GeneID" id="4394534"/>
<sequence>MTTLNGTQSSTTTKEPVAPVAMDQPDGGKLEVKYLYRKLKNGESKITESIKEAEEEHVDEDDFVSYPLQLESYKNSMAQDSEPARHLDMLIRYLGAEPALKKSVELIGHKLITFDLLWAAFKPGSYVLTEKYGQPCLYWLQSTSKRSSFFGGSRSLQLECLHIDNDGITTGRKLDFLSISEDEFPQGGRAEITSLSAFPIDQLQDRGTDVKNMLSERGKWFYDLMKSGPAFRQYQGLCLHYIGKEDKWEPFSIAGRVMIDTKAFLEENPREEKRVNPWPGPKDTSDKTTARPEDTRMLCPPYVHGFYLGTRTWCRFFLDKKALMGITWELNMWKDLILPDSQKKLVRSMIMRHFFPTDAKLRDEDALKGKGLVIMSHGPPGTGKTLTAVFLRQLEYSQGIIFLTSNRAKMFDAAIKSRVHLTLSYGLPTIETRRRLWDQILGKVPPENRGFEKAAALSLFSKHALNGREISNLVNSAQTLARSTDAKAAGDGADAPDWKLTQDHLQEVLKIWEASNPPREKGMAKATLKLVMDLTVPALTLFVLLGLAVIVSFHGYQVAVKRRDILIFIVFVHGLTGNREDTWTHKYGVFWPRDLLAKDIPNARIWSWGYDADIFHFFHKRSKTDLNTHSNQLCTDVAAKRTQKPDRPIIFIAHSLGGLVCENAIILAKVNAEPHIKQVGSCTRGIIFLGTPLQGSPMTKWGEIGQRFARLAGQDKNKELLAELKQESPRLRELADAFSNILRDRTKGEETIDVVCFYEQFETPPVGFIVTKDSATVGGYEGQVIPADHTDMTRFAAASDAGYIRIKGVLERWIKELQASGKIVDKAQLFWGGCVLVMFDKRFSGGSCVDARFLELSLAAQKRVEKPETPATASSRTMVYIHRYMYAYMVGRHDSVAMRCDAAAGTAGRPEARNDARIANLPDAHFQWIFSRPQVGSHSGRVGSGCLGQRLFAAAASGPAAVVVPQHQTTNNNNPSNPLKRQPATPTQKCLQKEPPQPTPQPLTSPESSPATNPRTNPTTNPTTTPPHHPLHIITPQPPHHHPHPHRQHPPKPKPKPKPKPNPPKKQQQITSSPGPPRTRKPARPRLKPPIPLPTPQALRAALATLPPPGGLAVPELFRDVADDPGRRVVVLHGLGIGMVGAVGEDGGVDWGDGDGDKKGGAGSGADAGAGAGEGGEVDEGGGEGGESERGDGEQDEQERGRTTLGVDPQFVACLAQRRPYRLRGRGLAEHAERRRMWRESMQARQDLGRYDFGGYIWEYPEVVEVEGDCSALIERAGVEIPGEPGSGSDGDALGRRRDQKRSAVVFCRVGLWRGPHGENWNADDQLPGIVSEVVYRHWQELFDFLEPEPRATREETVACYRRMVRLLELNDEKSDDMNWKRLVDRIVIRLNWLKSASDHSPVPPSTTLWATPPAITTSKHGTAARDNRVRSSSGHGQAPQRRVDENQRALDRLSYLGGILIPLPIISSILSMGDTYGPDGSRFFIFWALSVPLAGLTVLLIYADTIRKAEVWVEIEPGLVMPNPDGKATGSRSHDEGMGSGAEVPHNRILMGRRRRTHEDGEQPLPGLPDSVPFVVDHDVEEKIIDIPTASAPATQPQTGHEEVVDRVHQRRWSMGWHRAAAGD</sequence>
<feature type="compositionally biased region" description="Low complexity" evidence="2">
    <location>
        <begin position="1"/>
        <end position="13"/>
    </location>
</feature>
<feature type="domain" description="DUF7025" evidence="5">
    <location>
        <begin position="106"/>
        <end position="201"/>
    </location>
</feature>
<feature type="transmembrane region" description="Helical" evidence="3">
    <location>
        <begin position="1454"/>
        <end position="1473"/>
    </location>
</feature>
<proteinExistence type="inferred from homology"/>
<feature type="transmembrane region" description="Helical" evidence="3">
    <location>
        <begin position="534"/>
        <end position="553"/>
    </location>
</feature>
<keyword evidence="3" id="KW-1133">Transmembrane helix</keyword>
<evidence type="ECO:0000256" key="2">
    <source>
        <dbReference type="SAM" id="MobiDB-lite"/>
    </source>
</evidence>
<dbReference type="VEuPathDB" id="FungiDB:CHGG_07880"/>
<keyword evidence="7" id="KW-1185">Reference proteome</keyword>
<feature type="compositionally biased region" description="Low complexity" evidence="2">
    <location>
        <begin position="1004"/>
        <end position="1023"/>
    </location>
</feature>
<feature type="region of interest" description="Disordered" evidence="2">
    <location>
        <begin position="966"/>
        <end position="1094"/>
    </location>
</feature>
<evidence type="ECO:0000313" key="6">
    <source>
        <dbReference type="EMBL" id="EAQ86627.1"/>
    </source>
</evidence>
<feature type="compositionally biased region" description="Polar residues" evidence="2">
    <location>
        <begin position="1406"/>
        <end position="1421"/>
    </location>
</feature>
<feature type="region of interest" description="Disordered" evidence="2">
    <location>
        <begin position="1398"/>
        <end position="1445"/>
    </location>
</feature>
<name>Q2GVX4_CHAGB</name>
<feature type="region of interest" description="Disordered" evidence="2">
    <location>
        <begin position="1"/>
        <end position="25"/>
    </location>
</feature>
<dbReference type="OrthoDB" id="5428055at2759"/>
<feature type="compositionally biased region" description="Basic residues" evidence="2">
    <location>
        <begin position="1039"/>
        <end position="1059"/>
    </location>
</feature>
<organism evidence="6 7">
    <name type="scientific">Chaetomium globosum (strain ATCC 6205 / CBS 148.51 / DSM 1962 / NBRC 6347 / NRRL 1970)</name>
    <name type="common">Soil fungus</name>
    <dbReference type="NCBI Taxonomy" id="306901"/>
    <lineage>
        <taxon>Eukaryota</taxon>
        <taxon>Fungi</taxon>
        <taxon>Dikarya</taxon>
        <taxon>Ascomycota</taxon>
        <taxon>Pezizomycotina</taxon>
        <taxon>Sordariomycetes</taxon>
        <taxon>Sordariomycetidae</taxon>
        <taxon>Sordariales</taxon>
        <taxon>Chaetomiaceae</taxon>
        <taxon>Chaetomium</taxon>
    </lineage>
</organism>
<feature type="region of interest" description="Disordered" evidence="2">
    <location>
        <begin position="1143"/>
        <end position="1207"/>
    </location>
</feature>
<evidence type="ECO:0000313" key="7">
    <source>
        <dbReference type="Proteomes" id="UP000001056"/>
    </source>
</evidence>
<evidence type="ECO:0000259" key="4">
    <source>
        <dbReference type="Pfam" id="PF05057"/>
    </source>
</evidence>
<feature type="compositionally biased region" description="Basic residues" evidence="2">
    <location>
        <begin position="1078"/>
        <end position="1087"/>
    </location>
</feature>
<feature type="compositionally biased region" description="Basic and acidic residues" evidence="2">
    <location>
        <begin position="1187"/>
        <end position="1202"/>
    </location>
</feature>
<feature type="compositionally biased region" description="Basic and acidic residues" evidence="2">
    <location>
        <begin position="283"/>
        <end position="293"/>
    </location>
</feature>
<evidence type="ECO:0000256" key="3">
    <source>
        <dbReference type="SAM" id="Phobius"/>
    </source>
</evidence>
<protein>
    <submittedName>
        <fullName evidence="6">Uncharacterized protein</fullName>
    </submittedName>
</protein>
<dbReference type="RefSeq" id="XP_001225536.1">
    <property type="nucleotide sequence ID" value="XM_001225535.1"/>
</dbReference>
<dbReference type="InterPro" id="IPR007751">
    <property type="entry name" value="DUF676_lipase-like"/>
</dbReference>
<dbReference type="eggNOG" id="KOG2029">
    <property type="taxonomic scope" value="Eukaryota"/>
</dbReference>
<gene>
    <name evidence="6" type="ORF">CHGG_07880</name>
</gene>
<dbReference type="InterPro" id="IPR054289">
    <property type="entry name" value="DUF7025"/>
</dbReference>
<feature type="domain" description="DUF676" evidence="4">
    <location>
        <begin position="569"/>
        <end position="679"/>
    </location>
</feature>